<evidence type="ECO:0000256" key="1">
    <source>
        <dbReference type="SAM" id="MobiDB-lite"/>
    </source>
</evidence>
<accession>A0A167G7V6</accession>
<keyword evidence="3" id="KW-1185">Reference proteome</keyword>
<proteinExistence type="predicted"/>
<feature type="compositionally biased region" description="Gly residues" evidence="1">
    <location>
        <begin position="230"/>
        <end position="252"/>
    </location>
</feature>
<evidence type="ECO:0000313" key="3">
    <source>
        <dbReference type="Proteomes" id="UP000076738"/>
    </source>
</evidence>
<evidence type="ECO:0000313" key="2">
    <source>
        <dbReference type="EMBL" id="KZO90269.1"/>
    </source>
</evidence>
<feature type="compositionally biased region" description="Polar residues" evidence="1">
    <location>
        <begin position="73"/>
        <end position="102"/>
    </location>
</feature>
<gene>
    <name evidence="2" type="ORF">CALVIDRAFT_409314</name>
</gene>
<dbReference type="AlphaFoldDB" id="A0A167G7V6"/>
<dbReference type="Proteomes" id="UP000076738">
    <property type="component" value="Unassembled WGS sequence"/>
</dbReference>
<feature type="compositionally biased region" description="Gly residues" evidence="1">
    <location>
        <begin position="263"/>
        <end position="274"/>
    </location>
</feature>
<sequence length="292" mass="27792">MGGGTVYGQLNPNTGTERGGTYGGATAATGTGMGTNPFRDSRQEGYDAPPGAGAVGTAGLVGAAGGAAYSAGRNDTTYDSGNLDSSDIGATSGPAQADTSGWSAGAGTGNTTRSGTNDLSTGSTGTELPPAQQNTADLIGPEPKWKNASSTVSAPDDTSLPPAGIDTQTSSGAISSEPSARTRAALASDPGSTTTHGVLGGQPKQTGEGQPIVDPLSTGANTDQQSGFGAAQGGQSAGGGAYGAGAGQGGYERGSSDPSQGTGFSGSTGTGTGGVSAEPTARTQAALGRGGY</sequence>
<organism evidence="2 3">
    <name type="scientific">Calocera viscosa (strain TUFC12733)</name>
    <dbReference type="NCBI Taxonomy" id="1330018"/>
    <lineage>
        <taxon>Eukaryota</taxon>
        <taxon>Fungi</taxon>
        <taxon>Dikarya</taxon>
        <taxon>Basidiomycota</taxon>
        <taxon>Agaricomycotina</taxon>
        <taxon>Dacrymycetes</taxon>
        <taxon>Dacrymycetales</taxon>
        <taxon>Dacrymycetaceae</taxon>
        <taxon>Calocera</taxon>
    </lineage>
</organism>
<feature type="compositionally biased region" description="Low complexity" evidence="1">
    <location>
        <begin position="51"/>
        <end position="72"/>
    </location>
</feature>
<feature type="compositionally biased region" description="Polar residues" evidence="1">
    <location>
        <begin position="109"/>
        <end position="136"/>
    </location>
</feature>
<dbReference type="EMBL" id="KV417346">
    <property type="protein sequence ID" value="KZO90269.1"/>
    <property type="molecule type" value="Genomic_DNA"/>
</dbReference>
<dbReference type="OrthoDB" id="10612550at2759"/>
<reference evidence="2 3" key="1">
    <citation type="journal article" date="2016" name="Mol. Biol. Evol.">
        <title>Comparative Genomics of Early-Diverging Mushroom-Forming Fungi Provides Insights into the Origins of Lignocellulose Decay Capabilities.</title>
        <authorList>
            <person name="Nagy L.G."/>
            <person name="Riley R."/>
            <person name="Tritt A."/>
            <person name="Adam C."/>
            <person name="Daum C."/>
            <person name="Floudas D."/>
            <person name="Sun H."/>
            <person name="Yadav J.S."/>
            <person name="Pangilinan J."/>
            <person name="Larsson K.H."/>
            <person name="Matsuura K."/>
            <person name="Barry K."/>
            <person name="Labutti K."/>
            <person name="Kuo R."/>
            <person name="Ohm R.A."/>
            <person name="Bhattacharya S.S."/>
            <person name="Shirouzu T."/>
            <person name="Yoshinaga Y."/>
            <person name="Martin F.M."/>
            <person name="Grigoriev I.V."/>
            <person name="Hibbett D.S."/>
        </authorList>
    </citation>
    <scope>NUCLEOTIDE SEQUENCE [LARGE SCALE GENOMIC DNA]</scope>
    <source>
        <strain evidence="2 3">TUFC12733</strain>
    </source>
</reference>
<feature type="compositionally biased region" description="Polar residues" evidence="1">
    <location>
        <begin position="166"/>
        <end position="179"/>
    </location>
</feature>
<name>A0A167G7V6_CALVF</name>
<feature type="region of interest" description="Disordered" evidence="1">
    <location>
        <begin position="1"/>
        <end position="292"/>
    </location>
</feature>
<protein>
    <submittedName>
        <fullName evidence="2">Uncharacterized protein</fullName>
    </submittedName>
</protein>